<accession>A0A212R6I5</accession>
<name>A0A212R6I5_9PROT</name>
<organism evidence="2 3">
    <name type="scientific">Arboricoccus pini</name>
    <dbReference type="NCBI Taxonomy" id="1963835"/>
    <lineage>
        <taxon>Bacteria</taxon>
        <taxon>Pseudomonadati</taxon>
        <taxon>Pseudomonadota</taxon>
        <taxon>Alphaproteobacteria</taxon>
        <taxon>Geminicoccales</taxon>
        <taxon>Geminicoccaceae</taxon>
        <taxon>Arboricoccus</taxon>
    </lineage>
</organism>
<proteinExistence type="predicted"/>
<protein>
    <submittedName>
        <fullName evidence="2">Uncharacterized protein</fullName>
    </submittedName>
</protein>
<gene>
    <name evidence="2" type="ORF">SAMN07250955_10655</name>
</gene>
<sequence>MTKTKPTAPKAPADCSLSRTAAPAVPPRAPAAKTTPQATPLVQLQDSVRVQPPAPKPTVSTHEKNGITFTRIDAGVPEALRQVPYEQDGSNKGSYLGHAPPLKGTFVAGEGCFVTDIDRIGGKFVEVRRPAATCTRTDN</sequence>
<feature type="compositionally biased region" description="Low complexity" evidence="1">
    <location>
        <begin position="30"/>
        <end position="40"/>
    </location>
</feature>
<dbReference type="Proteomes" id="UP000197065">
    <property type="component" value="Unassembled WGS sequence"/>
</dbReference>
<keyword evidence="3" id="KW-1185">Reference proteome</keyword>
<dbReference type="EMBL" id="FYEH01000006">
    <property type="protein sequence ID" value="SNB67801.1"/>
    <property type="molecule type" value="Genomic_DNA"/>
</dbReference>
<feature type="compositionally biased region" description="Low complexity" evidence="1">
    <location>
        <begin position="1"/>
        <end position="13"/>
    </location>
</feature>
<evidence type="ECO:0000256" key="1">
    <source>
        <dbReference type="SAM" id="MobiDB-lite"/>
    </source>
</evidence>
<feature type="region of interest" description="Disordered" evidence="1">
    <location>
        <begin position="1"/>
        <end position="43"/>
    </location>
</feature>
<dbReference type="AlphaFoldDB" id="A0A212R6I5"/>
<evidence type="ECO:0000313" key="3">
    <source>
        <dbReference type="Proteomes" id="UP000197065"/>
    </source>
</evidence>
<evidence type="ECO:0000313" key="2">
    <source>
        <dbReference type="EMBL" id="SNB67801.1"/>
    </source>
</evidence>
<reference evidence="2 3" key="1">
    <citation type="submission" date="2017-06" db="EMBL/GenBank/DDBJ databases">
        <authorList>
            <person name="Kim H.J."/>
            <person name="Triplett B.A."/>
        </authorList>
    </citation>
    <scope>NUCLEOTIDE SEQUENCE [LARGE SCALE GENOMIC DNA]</scope>
    <source>
        <strain evidence="2 3">B29T1</strain>
    </source>
</reference>